<gene>
    <name evidence="1" type="ORF">GOB87_04935</name>
</gene>
<dbReference type="AlphaFoldDB" id="A0A967B3Z4"/>
<sequence>MECVLVSGTQAPRTLDETRNGFFAGLLPQGWAWPRPDGSNLGVLVGGFSYVLHDLETFLASLADEISPANSTLLLSDYERVLGADPCGTDPTTLTLAARQAFDNARWIGSAGVTWGFFERLATARGVSISIDEPEPAICGVAVTGVDVCSQLRDRFIWVVMLPNHETGLECPIQRNNPPDLTVVFKYEDAN</sequence>
<protein>
    <submittedName>
        <fullName evidence="1">DUF2313 domain-containing protein</fullName>
    </submittedName>
</protein>
<proteinExistence type="predicted"/>
<keyword evidence="2" id="KW-1185">Reference proteome</keyword>
<accession>A0A967B3Z4</accession>
<dbReference type="EMBL" id="WOTH01000006">
    <property type="protein sequence ID" value="NHO53307.1"/>
    <property type="molecule type" value="Genomic_DNA"/>
</dbReference>
<dbReference type="Proteomes" id="UP000597459">
    <property type="component" value="Unassembled WGS sequence"/>
</dbReference>
<evidence type="ECO:0000313" key="2">
    <source>
        <dbReference type="Proteomes" id="UP000597459"/>
    </source>
</evidence>
<comment type="caution">
    <text evidence="1">The sequence shown here is derived from an EMBL/GenBank/DDBJ whole genome shotgun (WGS) entry which is preliminary data.</text>
</comment>
<reference evidence="1" key="1">
    <citation type="submission" date="2019-11" db="EMBL/GenBank/DDBJ databases">
        <title>Description of new Acetobacter species.</title>
        <authorList>
            <person name="Cleenwerck I."/>
            <person name="Sombolestani A.S."/>
        </authorList>
    </citation>
    <scope>NUCLEOTIDE SEQUENCE</scope>
    <source>
        <strain evidence="1">LMG 1626</strain>
    </source>
</reference>
<name>A0A967B3Z4_9PROT</name>
<evidence type="ECO:0000313" key="1">
    <source>
        <dbReference type="EMBL" id="NHO53307.1"/>
    </source>
</evidence>
<organism evidence="1 2">
    <name type="scientific">Acetobacter estunensis</name>
    <dbReference type="NCBI Taxonomy" id="104097"/>
    <lineage>
        <taxon>Bacteria</taxon>
        <taxon>Pseudomonadati</taxon>
        <taxon>Pseudomonadota</taxon>
        <taxon>Alphaproteobacteria</taxon>
        <taxon>Acetobacterales</taxon>
        <taxon>Acetobacteraceae</taxon>
        <taxon>Acetobacter</taxon>
    </lineage>
</organism>
<dbReference type="Pfam" id="PF10076">
    <property type="entry name" value="Phage_Mu_Gp48"/>
    <property type="match status" value="1"/>
</dbReference>
<dbReference type="InterPro" id="IPR018755">
    <property type="entry name" value="Phage_Mu_Gp48"/>
</dbReference>